<dbReference type="AlphaFoldDB" id="A0A2M9R3X2"/>
<proteinExistence type="predicted"/>
<dbReference type="EMBL" id="NIPO01000001">
    <property type="protein sequence ID" value="PJR03560.1"/>
    <property type="molecule type" value="Genomic_DNA"/>
</dbReference>
<keyword evidence="2" id="KW-1185">Reference proteome</keyword>
<name>A0A2M9R3X2_9FLAO</name>
<organism evidence="1 2">
    <name type="scientific">Avrilella dinanensis</name>
    <dbReference type="NCBI Taxonomy" id="2008672"/>
    <lineage>
        <taxon>Bacteria</taxon>
        <taxon>Pseudomonadati</taxon>
        <taxon>Bacteroidota</taxon>
        <taxon>Flavobacteriia</taxon>
        <taxon>Flavobacteriales</taxon>
        <taxon>Flavobacteriaceae</taxon>
        <taxon>Avrilella</taxon>
    </lineage>
</organism>
<evidence type="ECO:0000313" key="1">
    <source>
        <dbReference type="EMBL" id="PJR03560.1"/>
    </source>
</evidence>
<reference evidence="1 2" key="1">
    <citation type="submission" date="2017-06" db="EMBL/GenBank/DDBJ databases">
        <title>Description of Avrilella dinanensis gen. nov. sp. nov.</title>
        <authorList>
            <person name="Leyer C."/>
            <person name="Sassi M."/>
            <person name="Minet J."/>
            <person name="Kayal S."/>
            <person name="Cattoir V."/>
        </authorList>
    </citation>
    <scope>NUCLEOTIDE SEQUENCE [LARGE SCALE GENOMIC DNA]</scope>
    <source>
        <strain evidence="1 2">UR159</strain>
    </source>
</reference>
<evidence type="ECO:0000313" key="2">
    <source>
        <dbReference type="Proteomes" id="UP000231960"/>
    </source>
</evidence>
<protein>
    <submittedName>
        <fullName evidence="1">Uncharacterized protein</fullName>
    </submittedName>
</protein>
<comment type="caution">
    <text evidence="1">The sequence shown here is derived from an EMBL/GenBank/DDBJ whole genome shotgun (WGS) entry which is preliminary data.</text>
</comment>
<accession>A0A2M9R3X2</accession>
<dbReference type="Proteomes" id="UP000231960">
    <property type="component" value="Unassembled WGS sequence"/>
</dbReference>
<gene>
    <name evidence="1" type="ORF">CDL10_02780</name>
</gene>
<sequence length="84" mass="9621">MSNLNSPSVEAGKIDFHKLSVIGTSEFISYIEKKEVISVNLNRVTYIHMKEVKRVSTHINQTSTTIEPEFSIDITLKNIINKYH</sequence>